<evidence type="ECO:0000256" key="5">
    <source>
        <dbReference type="ARBA" id="ARBA00022741"/>
    </source>
</evidence>
<feature type="domain" description="Histidine kinase/HSP90-like ATPase" evidence="10">
    <location>
        <begin position="339"/>
        <end position="430"/>
    </location>
</feature>
<dbReference type="InterPro" id="IPR025828">
    <property type="entry name" value="Put_sensor_dom"/>
</dbReference>
<dbReference type="GO" id="GO:0046983">
    <property type="term" value="F:protein dimerization activity"/>
    <property type="evidence" value="ECO:0007669"/>
    <property type="project" value="InterPro"/>
</dbReference>
<dbReference type="EC" id="2.7.13.3" evidence="2"/>
<keyword evidence="8" id="KW-0902">Two-component regulatory system</keyword>
<evidence type="ECO:0000256" key="9">
    <source>
        <dbReference type="SAM" id="Phobius"/>
    </source>
</evidence>
<keyword evidence="9" id="KW-0472">Membrane</keyword>
<keyword evidence="3" id="KW-0597">Phosphoprotein</keyword>
<evidence type="ECO:0000259" key="10">
    <source>
        <dbReference type="SMART" id="SM00387"/>
    </source>
</evidence>
<dbReference type="Pfam" id="PF02518">
    <property type="entry name" value="HATPase_c"/>
    <property type="match status" value="1"/>
</dbReference>
<keyword evidence="4" id="KW-0808">Transferase</keyword>
<evidence type="ECO:0000313" key="11">
    <source>
        <dbReference type="EMBL" id="TVY99963.1"/>
    </source>
</evidence>
<dbReference type="GO" id="GO:0016020">
    <property type="term" value="C:membrane"/>
    <property type="evidence" value="ECO:0007669"/>
    <property type="project" value="InterPro"/>
</dbReference>
<dbReference type="InterPro" id="IPR003594">
    <property type="entry name" value="HATPase_dom"/>
</dbReference>
<dbReference type="Pfam" id="PF07730">
    <property type="entry name" value="HisKA_3"/>
    <property type="match status" value="1"/>
</dbReference>
<dbReference type="CDD" id="cd16917">
    <property type="entry name" value="HATPase_UhpB-NarQ-NarX-like"/>
    <property type="match status" value="1"/>
</dbReference>
<keyword evidence="12" id="KW-1185">Reference proteome</keyword>
<proteinExistence type="predicted"/>
<dbReference type="Proteomes" id="UP000460272">
    <property type="component" value="Unassembled WGS sequence"/>
</dbReference>
<gene>
    <name evidence="11" type="ORF">EAS64_39965</name>
</gene>
<accession>A0A6P2BLS7</accession>
<dbReference type="InterPro" id="IPR036890">
    <property type="entry name" value="HATPase_C_sf"/>
</dbReference>
<evidence type="ECO:0000256" key="6">
    <source>
        <dbReference type="ARBA" id="ARBA00022777"/>
    </source>
</evidence>
<comment type="caution">
    <text evidence="11">The sequence shown here is derived from an EMBL/GenBank/DDBJ whole genome shotgun (WGS) entry which is preliminary data.</text>
</comment>
<dbReference type="SUPFAM" id="SSF55874">
    <property type="entry name" value="ATPase domain of HSP90 chaperone/DNA topoisomerase II/histidine kinase"/>
    <property type="match status" value="1"/>
</dbReference>
<dbReference type="AlphaFoldDB" id="A0A6P2BLS7"/>
<evidence type="ECO:0000256" key="1">
    <source>
        <dbReference type="ARBA" id="ARBA00000085"/>
    </source>
</evidence>
<feature type="transmembrane region" description="Helical" evidence="9">
    <location>
        <begin position="127"/>
        <end position="145"/>
    </location>
</feature>
<keyword evidence="9" id="KW-1133">Transmembrane helix</keyword>
<keyword evidence="5" id="KW-0547">Nucleotide-binding</keyword>
<evidence type="ECO:0000256" key="4">
    <source>
        <dbReference type="ARBA" id="ARBA00022679"/>
    </source>
</evidence>
<sequence length="435" mass="45879">MDGIRRVAGEVVRAPFTRRAWRELLYCAAGAIAGVAGFFLVLFTLAPALLISASVLGTVVGLLMIVFVLIMARRLGALHRILLRRVIGYRITAPAPFQRGEGVLGRLDRRLRDRDGWRAVGYAELKLPVAILQGWAVVSVGMGLVDMTYPLVWPLFRNHPAGTRLGPLIAVTPVPDVQVAIDTLPGTLLAVVIGVACVIGGVWLARAIVIADRRLARALLGPSRVSELERTRAIAVEDAAAALRRVERDLHDGAQVRLAAVAMNVGMAQDKTGDAAVRELLDAAQAGLSEALADLRRIARGIHPPVLDNGLADALESLAASSPIPATVRADAARRPSPAIETIGYFCAAELLANAIKHSSANRIEVDIDTRKPDVLRLRVGDDGRGGADPSGGTGLAGLAQRVSTVDGSMTVSSPPGGPTSVTVELPMQMTGRGT</sequence>
<feature type="transmembrane region" description="Helical" evidence="9">
    <location>
        <begin position="188"/>
        <end position="209"/>
    </location>
</feature>
<feature type="transmembrane region" description="Helical" evidence="9">
    <location>
        <begin position="49"/>
        <end position="72"/>
    </location>
</feature>
<dbReference type="GO" id="GO:0000155">
    <property type="term" value="F:phosphorelay sensor kinase activity"/>
    <property type="evidence" value="ECO:0007669"/>
    <property type="project" value="InterPro"/>
</dbReference>
<keyword evidence="6 11" id="KW-0418">Kinase</keyword>
<evidence type="ECO:0000256" key="7">
    <source>
        <dbReference type="ARBA" id="ARBA00022840"/>
    </source>
</evidence>
<dbReference type="PANTHER" id="PTHR24421:SF10">
    <property type="entry name" value="NITRATE_NITRITE SENSOR PROTEIN NARQ"/>
    <property type="match status" value="1"/>
</dbReference>
<evidence type="ECO:0000313" key="12">
    <source>
        <dbReference type="Proteomes" id="UP000460272"/>
    </source>
</evidence>
<dbReference type="InterPro" id="IPR050482">
    <property type="entry name" value="Sensor_HK_TwoCompSys"/>
</dbReference>
<evidence type="ECO:0000256" key="2">
    <source>
        <dbReference type="ARBA" id="ARBA00012438"/>
    </source>
</evidence>
<organism evidence="11 12">
    <name type="scientific">Trebonia kvetii</name>
    <dbReference type="NCBI Taxonomy" id="2480626"/>
    <lineage>
        <taxon>Bacteria</taxon>
        <taxon>Bacillati</taxon>
        <taxon>Actinomycetota</taxon>
        <taxon>Actinomycetes</taxon>
        <taxon>Streptosporangiales</taxon>
        <taxon>Treboniaceae</taxon>
        <taxon>Trebonia</taxon>
    </lineage>
</organism>
<evidence type="ECO:0000256" key="3">
    <source>
        <dbReference type="ARBA" id="ARBA00022553"/>
    </source>
</evidence>
<dbReference type="Pfam" id="PF13796">
    <property type="entry name" value="Sensor"/>
    <property type="match status" value="1"/>
</dbReference>
<dbReference type="SMART" id="SM00387">
    <property type="entry name" value="HATPase_c"/>
    <property type="match status" value="1"/>
</dbReference>
<keyword evidence="9" id="KW-0812">Transmembrane</keyword>
<dbReference type="PANTHER" id="PTHR24421">
    <property type="entry name" value="NITRATE/NITRITE SENSOR PROTEIN NARX-RELATED"/>
    <property type="match status" value="1"/>
</dbReference>
<name>A0A6P2BLS7_9ACTN</name>
<dbReference type="GO" id="GO:0005524">
    <property type="term" value="F:ATP binding"/>
    <property type="evidence" value="ECO:0007669"/>
    <property type="project" value="UniProtKB-KW"/>
</dbReference>
<feature type="transmembrane region" description="Helical" evidence="9">
    <location>
        <begin position="24"/>
        <end position="43"/>
    </location>
</feature>
<evidence type="ECO:0000256" key="8">
    <source>
        <dbReference type="ARBA" id="ARBA00023012"/>
    </source>
</evidence>
<dbReference type="Gene3D" id="3.30.565.10">
    <property type="entry name" value="Histidine kinase-like ATPase, C-terminal domain"/>
    <property type="match status" value="1"/>
</dbReference>
<dbReference type="EMBL" id="RPFW01000011">
    <property type="protein sequence ID" value="TVY99963.1"/>
    <property type="molecule type" value="Genomic_DNA"/>
</dbReference>
<dbReference type="Gene3D" id="1.20.5.1930">
    <property type="match status" value="1"/>
</dbReference>
<reference evidence="11 12" key="1">
    <citation type="submission" date="2018-11" db="EMBL/GenBank/DDBJ databases">
        <title>Trebonia kvetii gen.nov., sp.nov., a novel acidophilic actinobacterium, and proposal of the new actinobacterial family Treboniaceae fam. nov.</title>
        <authorList>
            <person name="Rapoport D."/>
            <person name="Sagova-Mareckova M."/>
            <person name="Sedlacek I."/>
            <person name="Provaznik J."/>
            <person name="Kralova S."/>
            <person name="Pavlinic D."/>
            <person name="Benes V."/>
            <person name="Kopecky J."/>
        </authorList>
    </citation>
    <scope>NUCLEOTIDE SEQUENCE [LARGE SCALE GENOMIC DNA]</scope>
    <source>
        <strain evidence="11 12">15Tr583</strain>
    </source>
</reference>
<dbReference type="OrthoDB" id="5241729at2"/>
<comment type="catalytic activity">
    <reaction evidence="1">
        <text>ATP + protein L-histidine = ADP + protein N-phospho-L-histidine.</text>
        <dbReference type="EC" id="2.7.13.3"/>
    </reaction>
</comment>
<keyword evidence="7" id="KW-0067">ATP-binding</keyword>
<dbReference type="InterPro" id="IPR011712">
    <property type="entry name" value="Sig_transdc_His_kin_sub3_dim/P"/>
</dbReference>
<protein>
    <recommendedName>
        <fullName evidence="2">histidine kinase</fullName>
        <ecNumber evidence="2">2.7.13.3</ecNumber>
    </recommendedName>
</protein>